<keyword evidence="2" id="KW-1185">Reference proteome</keyword>
<comment type="caution">
    <text evidence="1">The sequence shown here is derived from an EMBL/GenBank/DDBJ whole genome shotgun (WGS) entry which is preliminary data.</text>
</comment>
<evidence type="ECO:0008006" key="3">
    <source>
        <dbReference type="Google" id="ProtNLM"/>
    </source>
</evidence>
<dbReference type="Proteomes" id="UP001501666">
    <property type="component" value="Unassembled WGS sequence"/>
</dbReference>
<name>A0ABN3TBW7_9ACTN</name>
<proteinExistence type="predicted"/>
<organism evidence="1 2">
    <name type="scientific">Nonomuraea recticatena</name>
    <dbReference type="NCBI Taxonomy" id="46178"/>
    <lineage>
        <taxon>Bacteria</taxon>
        <taxon>Bacillati</taxon>
        <taxon>Actinomycetota</taxon>
        <taxon>Actinomycetes</taxon>
        <taxon>Streptosporangiales</taxon>
        <taxon>Streptosporangiaceae</taxon>
        <taxon>Nonomuraea</taxon>
    </lineage>
</organism>
<accession>A0ABN3TBW7</accession>
<dbReference type="EMBL" id="BAAATE010000054">
    <property type="protein sequence ID" value="GAA2699024.1"/>
    <property type="molecule type" value="Genomic_DNA"/>
</dbReference>
<evidence type="ECO:0000313" key="2">
    <source>
        <dbReference type="Proteomes" id="UP001501666"/>
    </source>
</evidence>
<gene>
    <name evidence="1" type="ORF">GCM10010412_095210</name>
</gene>
<evidence type="ECO:0000313" key="1">
    <source>
        <dbReference type="EMBL" id="GAA2699024.1"/>
    </source>
</evidence>
<protein>
    <recommendedName>
        <fullName evidence="3">DUF222 domain-containing protein</fullName>
    </recommendedName>
</protein>
<reference evidence="1 2" key="1">
    <citation type="journal article" date="2019" name="Int. J. Syst. Evol. Microbiol.">
        <title>The Global Catalogue of Microorganisms (GCM) 10K type strain sequencing project: providing services to taxonomists for standard genome sequencing and annotation.</title>
        <authorList>
            <consortium name="The Broad Institute Genomics Platform"/>
            <consortium name="The Broad Institute Genome Sequencing Center for Infectious Disease"/>
            <person name="Wu L."/>
            <person name="Ma J."/>
        </authorList>
    </citation>
    <scope>NUCLEOTIDE SEQUENCE [LARGE SCALE GENOMIC DNA]</scope>
    <source>
        <strain evidence="1 2">JCM 6835</strain>
    </source>
</reference>
<sequence length="144" mass="15363">MTADQHEAAQALMSGIDPRTGEVLVEAKHLADPRAKLAGEPLVVALEVAAAERGVTVGRMLAARPAMVKRAAQLARGVDREGQAHLIRIHDVEKLARAAGLVAQVYEAEDLAYARKWRDATVRVGNRGYDLTLASPRASACCTA</sequence>